<dbReference type="InterPro" id="IPR029068">
    <property type="entry name" value="Glyas_Bleomycin-R_OHBP_Dase"/>
</dbReference>
<feature type="domain" description="Glyoxalase-like" evidence="2">
    <location>
        <begin position="8"/>
        <end position="53"/>
    </location>
</feature>
<proteinExistence type="predicted"/>
<accession>A0ABP6NGW8</accession>
<name>A0ABP6NGW8_9ACTN</name>
<evidence type="ECO:0000259" key="2">
    <source>
        <dbReference type="Pfam" id="PF18029"/>
    </source>
</evidence>
<dbReference type="InterPro" id="IPR041581">
    <property type="entry name" value="Glyoxalase_6"/>
</dbReference>
<keyword evidence="4" id="KW-1185">Reference proteome</keyword>
<protein>
    <recommendedName>
        <fullName evidence="2">Glyoxalase-like domain-containing protein</fullName>
    </recommendedName>
</protein>
<feature type="compositionally biased region" description="Basic residues" evidence="1">
    <location>
        <begin position="139"/>
        <end position="148"/>
    </location>
</feature>
<comment type="caution">
    <text evidence="3">The sequence shown here is derived from an EMBL/GenBank/DDBJ whole genome shotgun (WGS) entry which is preliminary data.</text>
</comment>
<reference evidence="4" key="1">
    <citation type="journal article" date="2019" name="Int. J. Syst. Evol. Microbiol.">
        <title>The Global Catalogue of Microorganisms (GCM) 10K type strain sequencing project: providing services to taxonomists for standard genome sequencing and annotation.</title>
        <authorList>
            <consortium name="The Broad Institute Genomics Platform"/>
            <consortium name="The Broad Institute Genome Sequencing Center for Infectious Disease"/>
            <person name="Wu L."/>
            <person name="Ma J."/>
        </authorList>
    </citation>
    <scope>NUCLEOTIDE SEQUENCE [LARGE SCALE GENOMIC DNA]</scope>
    <source>
        <strain evidence="4">JCM 9092</strain>
    </source>
</reference>
<gene>
    <name evidence="3" type="ORF">GCM10010449_78460</name>
</gene>
<sequence>MPISLHHIIIDAHDLPALARFWAEALRWRILSERERHPVVERPPDGRETLAVAARMDPVGEQDVDASGVARDAAEGDGVLVVHLARHHVITPVAVLRRHGVCTGLAARCERQAGQPQGFGDELGDEYATAVPGRVVRGSARRPSRSARRVGVLR</sequence>
<evidence type="ECO:0000256" key="1">
    <source>
        <dbReference type="SAM" id="MobiDB-lite"/>
    </source>
</evidence>
<dbReference type="Gene3D" id="3.10.180.10">
    <property type="entry name" value="2,3-Dihydroxybiphenyl 1,2-Dioxygenase, domain 1"/>
    <property type="match status" value="1"/>
</dbReference>
<dbReference type="RefSeq" id="WP_344529754.1">
    <property type="nucleotide sequence ID" value="NZ_BAAAUG010000200.1"/>
</dbReference>
<dbReference type="EMBL" id="BAAAUG010000200">
    <property type="protein sequence ID" value="GAA3148045.1"/>
    <property type="molecule type" value="Genomic_DNA"/>
</dbReference>
<dbReference type="Pfam" id="PF18029">
    <property type="entry name" value="Glyoxalase_6"/>
    <property type="match status" value="1"/>
</dbReference>
<evidence type="ECO:0000313" key="3">
    <source>
        <dbReference type="EMBL" id="GAA3148045.1"/>
    </source>
</evidence>
<feature type="region of interest" description="Disordered" evidence="1">
    <location>
        <begin position="134"/>
        <end position="154"/>
    </location>
</feature>
<dbReference type="SUPFAM" id="SSF54593">
    <property type="entry name" value="Glyoxalase/Bleomycin resistance protein/Dihydroxybiphenyl dioxygenase"/>
    <property type="match status" value="1"/>
</dbReference>
<organism evidence="3 4">
    <name type="scientific">Streptomyces rectiviolaceus</name>
    <dbReference type="NCBI Taxonomy" id="332591"/>
    <lineage>
        <taxon>Bacteria</taxon>
        <taxon>Bacillati</taxon>
        <taxon>Actinomycetota</taxon>
        <taxon>Actinomycetes</taxon>
        <taxon>Kitasatosporales</taxon>
        <taxon>Streptomycetaceae</taxon>
        <taxon>Streptomyces</taxon>
    </lineage>
</organism>
<evidence type="ECO:0000313" key="4">
    <source>
        <dbReference type="Proteomes" id="UP001501637"/>
    </source>
</evidence>
<dbReference type="Proteomes" id="UP001501637">
    <property type="component" value="Unassembled WGS sequence"/>
</dbReference>